<evidence type="ECO:0000313" key="3">
    <source>
        <dbReference type="Proteomes" id="UP000249130"/>
    </source>
</evidence>
<sequence length="91" mass="9946">MFMIDRPKDRQDGNKAVPNYEREAQALREKTERLRALRLARDGAEQPAAPAKASTGGKAKAAKAPARGKPGKSSATLSDWLKSQQDQGRRS</sequence>
<comment type="caution">
    <text evidence="2">The sequence shown here is derived from an EMBL/GenBank/DDBJ whole genome shotgun (WGS) entry which is preliminary data.</text>
</comment>
<dbReference type="Proteomes" id="UP000249130">
    <property type="component" value="Unassembled WGS sequence"/>
</dbReference>
<feature type="compositionally biased region" description="Basic and acidic residues" evidence="1">
    <location>
        <begin position="1"/>
        <end position="13"/>
    </location>
</feature>
<evidence type="ECO:0000313" key="2">
    <source>
        <dbReference type="EMBL" id="RAI44543.1"/>
    </source>
</evidence>
<reference evidence="2 3" key="1">
    <citation type="submission" date="2017-07" db="EMBL/GenBank/DDBJ databases">
        <title>Draft Genome Sequences of Select Purple Nonsulfur Bacteria.</title>
        <authorList>
            <person name="Lasarre B."/>
            <person name="Mckinlay J.B."/>
        </authorList>
    </citation>
    <scope>NUCLEOTIDE SEQUENCE [LARGE SCALE GENOMIC DNA]</scope>
    <source>
        <strain evidence="2 3">DSM 5909</strain>
    </source>
</reference>
<accession>A0A327L3Y7</accession>
<gene>
    <name evidence="2" type="ORF">CH341_08500</name>
</gene>
<feature type="compositionally biased region" description="Polar residues" evidence="1">
    <location>
        <begin position="73"/>
        <end position="91"/>
    </location>
</feature>
<proteinExistence type="predicted"/>
<keyword evidence="3" id="KW-1185">Reference proteome</keyword>
<feature type="compositionally biased region" description="Low complexity" evidence="1">
    <location>
        <begin position="45"/>
        <end position="72"/>
    </location>
</feature>
<name>A0A327L3Y7_9BRAD</name>
<organism evidence="2 3">
    <name type="scientific">Rhodoplanes roseus</name>
    <dbReference type="NCBI Taxonomy" id="29409"/>
    <lineage>
        <taxon>Bacteria</taxon>
        <taxon>Pseudomonadati</taxon>
        <taxon>Pseudomonadota</taxon>
        <taxon>Alphaproteobacteria</taxon>
        <taxon>Hyphomicrobiales</taxon>
        <taxon>Nitrobacteraceae</taxon>
        <taxon>Rhodoplanes</taxon>
    </lineage>
</organism>
<evidence type="ECO:0000256" key="1">
    <source>
        <dbReference type="SAM" id="MobiDB-lite"/>
    </source>
</evidence>
<feature type="region of interest" description="Disordered" evidence="1">
    <location>
        <begin position="38"/>
        <end position="91"/>
    </location>
</feature>
<feature type="region of interest" description="Disordered" evidence="1">
    <location>
        <begin position="1"/>
        <end position="21"/>
    </location>
</feature>
<dbReference type="EMBL" id="NPEX01000041">
    <property type="protein sequence ID" value="RAI44543.1"/>
    <property type="molecule type" value="Genomic_DNA"/>
</dbReference>
<protein>
    <submittedName>
        <fullName evidence="2">Uncharacterized protein</fullName>
    </submittedName>
</protein>
<dbReference type="AlphaFoldDB" id="A0A327L3Y7"/>